<accession>A0A1Y2F0X5</accession>
<dbReference type="Gene3D" id="3.30.710.10">
    <property type="entry name" value="Potassium Channel Kv1.1, Chain A"/>
    <property type="match status" value="1"/>
</dbReference>
<dbReference type="CDD" id="cd18186">
    <property type="entry name" value="BTB_POZ_ZBTB_KLHL-like"/>
    <property type="match status" value="1"/>
</dbReference>
<keyword evidence="4" id="KW-1185">Reference proteome</keyword>
<organism evidence="3 4">
    <name type="scientific">Neocallimastix californiae</name>
    <dbReference type="NCBI Taxonomy" id="1754190"/>
    <lineage>
        <taxon>Eukaryota</taxon>
        <taxon>Fungi</taxon>
        <taxon>Fungi incertae sedis</taxon>
        <taxon>Chytridiomycota</taxon>
        <taxon>Chytridiomycota incertae sedis</taxon>
        <taxon>Neocallimastigomycetes</taxon>
        <taxon>Neocallimastigales</taxon>
        <taxon>Neocallimastigaceae</taxon>
        <taxon>Neocallimastix</taxon>
    </lineage>
</organism>
<feature type="domain" description="BTB" evidence="2">
    <location>
        <begin position="1206"/>
        <end position="1276"/>
    </location>
</feature>
<dbReference type="InterPro" id="IPR011333">
    <property type="entry name" value="SKP1/BTB/POZ_sf"/>
</dbReference>
<protein>
    <recommendedName>
        <fullName evidence="2">BTB domain-containing protein</fullName>
    </recommendedName>
</protein>
<dbReference type="InterPro" id="IPR000210">
    <property type="entry name" value="BTB/POZ_dom"/>
</dbReference>
<evidence type="ECO:0000256" key="1">
    <source>
        <dbReference type="SAM" id="Coils"/>
    </source>
</evidence>
<sequence length="1500" mass="176920">MYSLEQRFINIISSLKTIPQLNKYIKKILSTDNSSDNSSNKSSFSNIKKLIHEIIKIIDSDSDTHLSEISLTIQSLSRLLQLKPFKFKNNILVDIEALVHSLKGEYILLKNLNVPIKSIQFYTLRSLNQFSIKNLEEGLNHYQITSKLIHLVTINKNWEKELIPTKIENAQVEKNNEKNYLYNRCDKATQIALLSMTLLLKICKQFKNERLHIQKNLDNFLKIFLELKEIRKNGVNEDFLLFINEYLELTVYIPLWKVDIDTQCLIFDSLISSIKYCVNLIKTGCLEEKEKSVVTTPIEDKFNFNQVTDISEHAIYYTDENKNEQEEYKKQKIENQENLNNFIINHSKQLNFILNIYRKSISLSNLLYSHQNSRSSSKFESYISSSTMKSLFIDVYSDIDEKNEIIKKALLRATSLNNILSLLIYLLVGQQAPSPTPFDMELTTRTPEVAILVNLFLKIYGKGYVMNNENDRLKNQTFLNNMNNNKLEEDDFINNNNVYFTNPAFSKILKLLSFYNKTVLENTTPEIRLKIYRILMNLSCQYEIWKGNYTNKKGENINEIMNKYINNKDEEISNDDYDWMDFEKENYVILPDIIEQNQNIFSEISERSTTLFKNLLKDKAIRKEIIESGILKEFFSINQLYRIINYDISYLTYSHYFALLKTLASDSRIRQHSDYEIPQFLLYFFSGSIKKYNEILNKQIYKNDTSLENLNKNLISGYKRTYDGIILPKISSEESISLKKKILKEISNKCLKLLNEYFRYDKVTLELLTKIVIEDFDLVQFIHPAIYRIKYKFDGYYSISIVPLILFIISDENSDCSLKAESLALLEYLAVIPNTFFQLLSYPKGIEIITLWTFITNPNENKIKELYEKKSTEIYIPTAEDNANNITCFIIGKLVCSLPHQKVFVIVDGYFRIVYTLLYSSNSDAFKDRFKHRMEYISNDSNLIDATKNKQNSLLSCEMDLSSYDSKRKTNFFKIMKIIHDKCSEKTLPLLRRFYYYNIRNKNTQSAHHIKITNAIVYTCSPEKHYPILIDKIDLEYLIKGIDEFLNHSDCVMCMLMKMLFDENIYSIEMTKNDINRINLISNLLPEDEHFESFNINHSNNDNNVIKNDNNNIKDDSDFINYNDSSYYFNYDFNFDFGIDNNPNEKHFNHFTCIWMEAAYAIQYLGLLKRKEWQKKREIDKKAIYYLVNGINYTSNNKKSNNDDNEYVTFVLENFKKSTNSSSEVNEKIIAKKESLLYYSPIFSVMLTGNFSEKDEDEINIQDIDSKDFQNLINFIEYYYEVKGKKIKKLKEEKRMQKLKENNNSNNSNNIVNVCENNINLNDINDNKDENENENDDKLFEAEVENEETLNKIINSEIEFRINKNYSFIHAANQILGLIECADRYLIDDLKEYTKEWLLEVIDNQSQDIDLLIFIYTRILSLFRYNKNFKEILDECVKNILMNFIKITQNFNSSNTDKSISDNTSIPLLRWNKILLFKSDFIHRSIKLLYESDYYNTKMA</sequence>
<comment type="caution">
    <text evidence="3">The sequence shown here is derived from an EMBL/GenBank/DDBJ whole genome shotgun (WGS) entry which is preliminary data.</text>
</comment>
<dbReference type="SUPFAM" id="SSF54695">
    <property type="entry name" value="POZ domain"/>
    <property type="match status" value="1"/>
</dbReference>
<evidence type="ECO:0000313" key="3">
    <source>
        <dbReference type="EMBL" id="ORY77532.1"/>
    </source>
</evidence>
<dbReference type="PROSITE" id="PS50097">
    <property type="entry name" value="BTB"/>
    <property type="match status" value="1"/>
</dbReference>
<evidence type="ECO:0000313" key="4">
    <source>
        <dbReference type="Proteomes" id="UP000193920"/>
    </source>
</evidence>
<reference evidence="3 4" key="1">
    <citation type="submission" date="2016-08" db="EMBL/GenBank/DDBJ databases">
        <title>A Parts List for Fungal Cellulosomes Revealed by Comparative Genomics.</title>
        <authorList>
            <consortium name="DOE Joint Genome Institute"/>
            <person name="Haitjema C.H."/>
            <person name="Gilmore S.P."/>
            <person name="Henske J.K."/>
            <person name="Solomon K.V."/>
            <person name="De Groot R."/>
            <person name="Kuo A."/>
            <person name="Mondo S.J."/>
            <person name="Salamov A.A."/>
            <person name="Labutti K."/>
            <person name="Zhao Z."/>
            <person name="Chiniquy J."/>
            <person name="Barry K."/>
            <person name="Brewer H.M."/>
            <person name="Purvine S.O."/>
            <person name="Wright A.T."/>
            <person name="Boxma B."/>
            <person name="Van Alen T."/>
            <person name="Hackstein J.H."/>
            <person name="Baker S.E."/>
            <person name="Grigoriev I.V."/>
            <person name="O'Malley M.A."/>
        </authorList>
    </citation>
    <scope>NUCLEOTIDE SEQUENCE [LARGE SCALE GENOMIC DNA]</scope>
    <source>
        <strain evidence="3 4">G1</strain>
    </source>
</reference>
<dbReference type="OrthoDB" id="6418787at2759"/>
<dbReference type="Pfam" id="PF00651">
    <property type="entry name" value="BTB"/>
    <property type="match status" value="1"/>
</dbReference>
<proteinExistence type="predicted"/>
<name>A0A1Y2F0X5_9FUNG</name>
<dbReference type="Proteomes" id="UP000193920">
    <property type="component" value="Unassembled WGS sequence"/>
</dbReference>
<dbReference type="EMBL" id="MCOG01000019">
    <property type="protein sequence ID" value="ORY77532.1"/>
    <property type="molecule type" value="Genomic_DNA"/>
</dbReference>
<evidence type="ECO:0000259" key="2">
    <source>
        <dbReference type="PROSITE" id="PS50097"/>
    </source>
</evidence>
<gene>
    <name evidence="3" type="ORF">LY90DRAFT_665306</name>
</gene>
<feature type="coiled-coil region" evidence="1">
    <location>
        <begin position="1282"/>
        <end position="1309"/>
    </location>
</feature>
<keyword evidence="1" id="KW-0175">Coiled coil</keyword>